<dbReference type="Gene3D" id="1.10.3380.30">
    <property type="match status" value="1"/>
</dbReference>
<feature type="domain" description="Helicase ATP-binding" evidence="5">
    <location>
        <begin position="50"/>
        <end position="206"/>
    </location>
</feature>
<feature type="domain" description="Helicase C-terminal" evidence="6">
    <location>
        <begin position="312"/>
        <end position="469"/>
    </location>
</feature>
<dbReference type="InterPro" id="IPR014001">
    <property type="entry name" value="Helicase_ATP-bd"/>
</dbReference>
<reference evidence="7 8" key="1">
    <citation type="submission" date="2024-04" db="EMBL/GenBank/DDBJ databases">
        <title>Tritrichomonas musculus Genome.</title>
        <authorList>
            <person name="Alves-Ferreira E."/>
            <person name="Grigg M."/>
            <person name="Lorenzi H."/>
            <person name="Galac M."/>
        </authorList>
    </citation>
    <scope>NUCLEOTIDE SEQUENCE [LARGE SCALE GENOMIC DNA]</scope>
    <source>
        <strain evidence="7 8">EAF2021</strain>
    </source>
</reference>
<comment type="caution">
    <text evidence="7">The sequence shown here is derived from an EMBL/GenBank/DDBJ whole genome shotgun (WGS) entry which is preliminary data.</text>
</comment>
<dbReference type="PROSITE" id="PS51194">
    <property type="entry name" value="HELICASE_CTER"/>
    <property type="match status" value="1"/>
</dbReference>
<dbReference type="PANTHER" id="PTHR12131">
    <property type="entry name" value="ATP-DEPENDENT RNA AND DNA HELICASE"/>
    <property type="match status" value="1"/>
</dbReference>
<dbReference type="SMART" id="SM00490">
    <property type="entry name" value="HELICc"/>
    <property type="match status" value="1"/>
</dbReference>
<evidence type="ECO:0000256" key="3">
    <source>
        <dbReference type="ARBA" id="ARBA00022806"/>
    </source>
</evidence>
<keyword evidence="2" id="KW-0378">Hydrolase</keyword>
<keyword evidence="4" id="KW-0067">ATP-binding</keyword>
<dbReference type="InterPro" id="IPR011545">
    <property type="entry name" value="DEAD/DEAH_box_helicase_dom"/>
</dbReference>
<dbReference type="SMART" id="SM00487">
    <property type="entry name" value="DEXDc"/>
    <property type="match status" value="1"/>
</dbReference>
<protein>
    <submittedName>
        <fullName evidence="7">Uncharacterized protein</fullName>
    </submittedName>
</protein>
<evidence type="ECO:0000256" key="4">
    <source>
        <dbReference type="ARBA" id="ARBA00022840"/>
    </source>
</evidence>
<keyword evidence="8" id="KW-1185">Reference proteome</keyword>
<keyword evidence="1" id="KW-0547">Nucleotide-binding</keyword>
<name>A0ABR2JYZ6_9EUKA</name>
<dbReference type="Gene3D" id="3.40.50.300">
    <property type="entry name" value="P-loop containing nucleotide triphosphate hydrolases"/>
    <property type="match status" value="2"/>
</dbReference>
<keyword evidence="3" id="KW-0347">Helicase</keyword>
<dbReference type="InterPro" id="IPR050699">
    <property type="entry name" value="RNA-DNA_Helicase"/>
</dbReference>
<gene>
    <name evidence="7" type="ORF">M9Y10_043182</name>
</gene>
<dbReference type="PROSITE" id="PS51192">
    <property type="entry name" value="HELICASE_ATP_BIND_1"/>
    <property type="match status" value="1"/>
</dbReference>
<sequence length="919" mass="105493">MSLNSKMRSANQGQYKSIIDDYDVSKFEEDVCDLPVKFKFELDEFQKRSIYRLSQSESVFVSVPTSAGKTVIALYAIGQSRKNNRRAIYTSPIKSLSNQKYREFANNFGTVGIITGDITLNRNAPILVMTTEILRSMLYKNDLLLKDVDMVIFDEFHYIANQERGGVWEESVIRMPDHIKMAFLSASMPNAVEIADWISRTKKRSIYIEMHNKRPIPLNHCLYVNDRFLTITDNQKYGNSFDRNEVRRARRSPLKGNPRDKRYLMSLILNLQSNKLLPALIFEFSIRSIEEKTNAIINSIGINLLTNEEKKYVENFFKKVLQKIPCEDRNLPQIRKMFGLLKCGVAMHHSGILPILKEAVEILLSDGYVKLVFCTSTIGMGLNLPVRTCCFSGIQKFNGKEFNDLTSTEYQQMSGRAGRRGLDIVGTSIVCIGKKFPEESYLNDLFCGEPEEIKSQFQINFKMVINSISDNSGMKINEILRKSFLESANNSKLSRLNTQIERHKNLLSKIRINDCPFAENEITFDIEDINDGAPIRSFTSSYENVNFVNSQIVTEYSDEFEKALKTGMLVLYMNQNIFIIAIINNIVYNSSEIYKVSLLSSKGEVFEVTQNEFECLHILVSSVSNDIESMSKQEKIEIMSQIDIKEKLNTYCDFMEVRDDKFIEYSNLHNQIILEILESPCFMCDSIVNHLKKSTTAGNLSKKIKCDENILYNKELKEYESYLKFLKESRYINELDGKYSLCLKGIIACDIYGHEIISTELICSDIFDDCTKEEVAALCSCLVAQRVGRNNKYVEDISSKMTKKYNKMFNIVNNVVTKMKKYSIQVDEDDFIISNINPNVMYPVYLWAKGESFSTVISHGQTILEGQMASIITKVFSLLTSYGEIARDRDNEKLAMKFNEAAKKIERGIIFAKSIYIEF</sequence>
<dbReference type="Pfam" id="PF00270">
    <property type="entry name" value="DEAD"/>
    <property type="match status" value="1"/>
</dbReference>
<evidence type="ECO:0000259" key="6">
    <source>
        <dbReference type="PROSITE" id="PS51194"/>
    </source>
</evidence>
<proteinExistence type="predicted"/>
<dbReference type="InterPro" id="IPR012961">
    <property type="entry name" value="Ski2/MTR4_C"/>
</dbReference>
<dbReference type="Pfam" id="PF08148">
    <property type="entry name" value="DSHCT"/>
    <property type="match status" value="1"/>
</dbReference>
<organism evidence="7 8">
    <name type="scientific">Tritrichomonas musculus</name>
    <dbReference type="NCBI Taxonomy" id="1915356"/>
    <lineage>
        <taxon>Eukaryota</taxon>
        <taxon>Metamonada</taxon>
        <taxon>Parabasalia</taxon>
        <taxon>Tritrichomonadida</taxon>
        <taxon>Tritrichomonadidae</taxon>
        <taxon>Tritrichomonas</taxon>
    </lineage>
</organism>
<accession>A0ABR2JYZ6</accession>
<dbReference type="SMART" id="SM01142">
    <property type="entry name" value="DSHCT"/>
    <property type="match status" value="1"/>
</dbReference>
<evidence type="ECO:0000256" key="1">
    <source>
        <dbReference type="ARBA" id="ARBA00022741"/>
    </source>
</evidence>
<evidence type="ECO:0000259" key="5">
    <source>
        <dbReference type="PROSITE" id="PS51192"/>
    </source>
</evidence>
<dbReference type="InterPro" id="IPR027417">
    <property type="entry name" value="P-loop_NTPase"/>
</dbReference>
<dbReference type="InterPro" id="IPR001650">
    <property type="entry name" value="Helicase_C-like"/>
</dbReference>
<evidence type="ECO:0000313" key="7">
    <source>
        <dbReference type="EMBL" id="KAK8884077.1"/>
    </source>
</evidence>
<dbReference type="EMBL" id="JAPFFF010000008">
    <property type="protein sequence ID" value="KAK8884077.1"/>
    <property type="molecule type" value="Genomic_DNA"/>
</dbReference>
<dbReference type="SUPFAM" id="SSF52540">
    <property type="entry name" value="P-loop containing nucleoside triphosphate hydrolases"/>
    <property type="match status" value="1"/>
</dbReference>
<dbReference type="PANTHER" id="PTHR12131:SF1">
    <property type="entry name" value="ATP-DEPENDENT RNA HELICASE SUPV3L1, MITOCHONDRIAL-RELATED"/>
    <property type="match status" value="1"/>
</dbReference>
<evidence type="ECO:0000313" key="8">
    <source>
        <dbReference type="Proteomes" id="UP001470230"/>
    </source>
</evidence>
<evidence type="ECO:0000256" key="2">
    <source>
        <dbReference type="ARBA" id="ARBA00022801"/>
    </source>
</evidence>
<dbReference type="Proteomes" id="UP001470230">
    <property type="component" value="Unassembled WGS sequence"/>
</dbReference>